<dbReference type="SUPFAM" id="SSF51604">
    <property type="entry name" value="Enolase C-terminal domain-like"/>
    <property type="match status" value="1"/>
</dbReference>
<dbReference type="GeneID" id="95966809"/>
<gene>
    <name evidence="3" type="ORF">OXIME_000085</name>
</gene>
<dbReference type="SMART" id="SM00922">
    <property type="entry name" value="MR_MLE"/>
    <property type="match status" value="1"/>
</dbReference>
<dbReference type="InterPro" id="IPR013342">
    <property type="entry name" value="Mandelate_racemase_C"/>
</dbReference>
<accession>A0AAX4NEK4</accession>
<dbReference type="SFLD" id="SFLDG00179">
    <property type="entry name" value="mandelate_racemase"/>
    <property type="match status" value="1"/>
</dbReference>
<dbReference type="Pfam" id="PF13378">
    <property type="entry name" value="MR_MLE_C"/>
    <property type="match status" value="1"/>
</dbReference>
<organism evidence="3 4">
    <name type="scientific">Oxyplasma meridianum</name>
    <dbReference type="NCBI Taxonomy" id="3073602"/>
    <lineage>
        <taxon>Archaea</taxon>
        <taxon>Methanobacteriati</taxon>
        <taxon>Thermoplasmatota</taxon>
        <taxon>Thermoplasmata</taxon>
        <taxon>Thermoplasmatales</taxon>
        <taxon>Thermoplasmataceae</taxon>
        <taxon>Oxyplasma</taxon>
    </lineage>
</organism>
<dbReference type="KEGG" id="omr:OXIME_000085"/>
<dbReference type="AlphaFoldDB" id="A0AAX4NEK4"/>
<dbReference type="GO" id="GO:0016829">
    <property type="term" value="F:lyase activity"/>
    <property type="evidence" value="ECO:0007669"/>
    <property type="project" value="UniProtKB-KW"/>
</dbReference>
<proteinExistence type="predicted"/>
<dbReference type="Pfam" id="PF02746">
    <property type="entry name" value="MR_MLE_N"/>
    <property type="match status" value="1"/>
</dbReference>
<dbReference type="InterPro" id="IPR029065">
    <property type="entry name" value="Enolase_C-like"/>
</dbReference>
<dbReference type="SUPFAM" id="SSF54826">
    <property type="entry name" value="Enolase N-terminal domain-like"/>
    <property type="match status" value="1"/>
</dbReference>
<sequence>MYEPKVSEVRTYIVKNPWKKWVFLEIITPDGSIGTGEATVYSAQFSVKERLKDLGDMIIGSNPLEIEKFINRWMLRTFNRSKDLVSIGLMSGIEVASWDLMGKHFGAPVYTFLGGKIRDSIKLYANGWYTSAQKPEDWGRLAGNAVSKGYRALKFDPFGAGSGFLSEDEFNSSKQIIESVHSAVGDKTELLIEGHGRFNRSTALKIAKYLEKFENIGWFEEPVIPEDVEGMSILSRSTSVPIAAGERFITRFDFTRPFQIGALHIAQPDVINTGGLLETKKIAAMAESYNIAVAPHQAEGPINTFITMQLDATLPNLKIQEMFDEFAYPDWAWDIVDNRPEVKNGYEKVSNRPGIGIGIKEKVKEYIAEEQDRDFNLFSEGWEKRGFR</sequence>
<dbReference type="CDD" id="cd03316">
    <property type="entry name" value="MR_like"/>
    <property type="match status" value="1"/>
</dbReference>
<dbReference type="InterPro" id="IPR029017">
    <property type="entry name" value="Enolase-like_N"/>
</dbReference>
<dbReference type="PANTHER" id="PTHR48080">
    <property type="entry name" value="D-GALACTONATE DEHYDRATASE-RELATED"/>
    <property type="match status" value="1"/>
</dbReference>
<dbReference type="Gene3D" id="3.30.390.10">
    <property type="entry name" value="Enolase-like, N-terminal domain"/>
    <property type="match status" value="1"/>
</dbReference>
<evidence type="ECO:0000256" key="1">
    <source>
        <dbReference type="ARBA" id="ARBA00023239"/>
    </source>
</evidence>
<dbReference type="EMBL" id="CP133772">
    <property type="protein sequence ID" value="WYX99553.1"/>
    <property type="molecule type" value="Genomic_DNA"/>
</dbReference>
<dbReference type="RefSeq" id="WP_393971526.1">
    <property type="nucleotide sequence ID" value="NZ_CP133772.1"/>
</dbReference>
<dbReference type="Gene3D" id="3.20.20.120">
    <property type="entry name" value="Enolase-like C-terminal domain"/>
    <property type="match status" value="1"/>
</dbReference>
<evidence type="ECO:0000313" key="3">
    <source>
        <dbReference type="EMBL" id="WYX99553.1"/>
    </source>
</evidence>
<name>A0AAX4NEK4_9ARCH</name>
<reference evidence="3 4" key="1">
    <citation type="submission" date="2023-09" db="EMBL/GenBank/DDBJ databases">
        <authorList>
            <person name="Golyshina O.V."/>
            <person name="Lunev E.A."/>
            <person name="Bargiela R."/>
            <person name="Gaines M.C."/>
            <person name="Daum B."/>
            <person name="Bale N.J."/>
            <person name="Koenen M."/>
            <person name="Sinninghe Damst J.S."/>
            <person name="Yakimov M."/>
            <person name="Golyshin P.N."/>
        </authorList>
    </citation>
    <scope>NUCLEOTIDE SEQUENCE [LARGE SCALE GENOMIC DNA]</scope>
    <source>
        <strain evidence="3 4">M1</strain>
    </source>
</reference>
<evidence type="ECO:0000313" key="4">
    <source>
        <dbReference type="Proteomes" id="UP001451606"/>
    </source>
</evidence>
<evidence type="ECO:0000259" key="2">
    <source>
        <dbReference type="SMART" id="SM00922"/>
    </source>
</evidence>
<dbReference type="Proteomes" id="UP001451606">
    <property type="component" value="Chromosome"/>
</dbReference>
<protein>
    <submittedName>
        <fullName evidence="3">Mandelate racemase/muconate lactonizing enzyme family protein</fullName>
    </submittedName>
</protein>
<keyword evidence="1" id="KW-0456">Lyase</keyword>
<dbReference type="InterPro" id="IPR036849">
    <property type="entry name" value="Enolase-like_C_sf"/>
</dbReference>
<keyword evidence="4" id="KW-1185">Reference proteome</keyword>
<dbReference type="SFLD" id="SFLDS00001">
    <property type="entry name" value="Enolase"/>
    <property type="match status" value="1"/>
</dbReference>
<dbReference type="PANTHER" id="PTHR48080:SF2">
    <property type="entry name" value="D-GALACTONATE DEHYDRATASE"/>
    <property type="match status" value="1"/>
</dbReference>
<dbReference type="InterPro" id="IPR034593">
    <property type="entry name" value="DgoD-like"/>
</dbReference>
<dbReference type="InterPro" id="IPR013341">
    <property type="entry name" value="Mandelate_racemase_N_dom"/>
</dbReference>
<feature type="domain" description="Mandelate racemase/muconate lactonizing enzyme C-terminal" evidence="2">
    <location>
        <begin position="135"/>
        <end position="241"/>
    </location>
</feature>